<dbReference type="EMBL" id="GBXM01041280">
    <property type="protein sequence ID" value="JAH67297.1"/>
    <property type="molecule type" value="Transcribed_RNA"/>
</dbReference>
<reference evidence="1" key="1">
    <citation type="submission" date="2014-11" db="EMBL/GenBank/DDBJ databases">
        <authorList>
            <person name="Amaro Gonzalez C."/>
        </authorList>
    </citation>
    <scope>NUCLEOTIDE SEQUENCE</scope>
</reference>
<proteinExistence type="predicted"/>
<organism evidence="1">
    <name type="scientific">Anguilla anguilla</name>
    <name type="common">European freshwater eel</name>
    <name type="synonym">Muraena anguilla</name>
    <dbReference type="NCBI Taxonomy" id="7936"/>
    <lineage>
        <taxon>Eukaryota</taxon>
        <taxon>Metazoa</taxon>
        <taxon>Chordata</taxon>
        <taxon>Craniata</taxon>
        <taxon>Vertebrata</taxon>
        <taxon>Euteleostomi</taxon>
        <taxon>Actinopterygii</taxon>
        <taxon>Neopterygii</taxon>
        <taxon>Teleostei</taxon>
        <taxon>Anguilliformes</taxon>
        <taxon>Anguillidae</taxon>
        <taxon>Anguilla</taxon>
    </lineage>
</organism>
<name>A0A0E9UND1_ANGAN</name>
<reference evidence="1" key="2">
    <citation type="journal article" date="2015" name="Fish Shellfish Immunol.">
        <title>Early steps in the European eel (Anguilla anguilla)-Vibrio vulnificus interaction in the gills: Role of the RtxA13 toxin.</title>
        <authorList>
            <person name="Callol A."/>
            <person name="Pajuelo D."/>
            <person name="Ebbesson L."/>
            <person name="Teles M."/>
            <person name="MacKenzie S."/>
            <person name="Amaro C."/>
        </authorList>
    </citation>
    <scope>NUCLEOTIDE SEQUENCE</scope>
</reference>
<dbReference type="AlphaFoldDB" id="A0A0E9UND1"/>
<protein>
    <submittedName>
        <fullName evidence="1">Uncharacterized protein</fullName>
    </submittedName>
</protein>
<sequence length="58" mass="6611">MSKRLSTWISTPYRNLYSHFCSLGTLLKQFKLLAQWYNMLCSPLGIKTENSGVACLVP</sequence>
<evidence type="ECO:0000313" key="1">
    <source>
        <dbReference type="EMBL" id="JAH67297.1"/>
    </source>
</evidence>
<accession>A0A0E9UND1</accession>